<evidence type="ECO:0000313" key="5">
    <source>
        <dbReference type="EMBL" id="CAK7271245.1"/>
    </source>
</evidence>
<dbReference type="Gene3D" id="1.25.40.20">
    <property type="entry name" value="Ankyrin repeat-containing domain"/>
    <property type="match status" value="3"/>
</dbReference>
<organism evidence="5 6">
    <name type="scientific">Sporothrix epigloea</name>
    <dbReference type="NCBI Taxonomy" id="1892477"/>
    <lineage>
        <taxon>Eukaryota</taxon>
        <taxon>Fungi</taxon>
        <taxon>Dikarya</taxon>
        <taxon>Ascomycota</taxon>
        <taxon>Pezizomycotina</taxon>
        <taxon>Sordariomycetes</taxon>
        <taxon>Sordariomycetidae</taxon>
        <taxon>Ophiostomatales</taxon>
        <taxon>Ophiostomataceae</taxon>
        <taxon>Sporothrix</taxon>
    </lineage>
</organism>
<feature type="repeat" description="ANK" evidence="3">
    <location>
        <begin position="744"/>
        <end position="776"/>
    </location>
</feature>
<evidence type="ECO:0000256" key="3">
    <source>
        <dbReference type="PROSITE-ProRule" id="PRU00023"/>
    </source>
</evidence>
<name>A0ABP0DSG7_9PEZI</name>
<feature type="repeat" description="ANK" evidence="3">
    <location>
        <begin position="829"/>
        <end position="861"/>
    </location>
</feature>
<evidence type="ECO:0000256" key="2">
    <source>
        <dbReference type="ARBA" id="ARBA00023043"/>
    </source>
</evidence>
<keyword evidence="2 3" id="KW-0040">ANK repeat</keyword>
<dbReference type="InterPro" id="IPR036770">
    <property type="entry name" value="Ankyrin_rpt-contain_sf"/>
</dbReference>
<feature type="region of interest" description="Disordered" evidence="4">
    <location>
        <begin position="309"/>
        <end position="350"/>
    </location>
</feature>
<protein>
    <recommendedName>
        <fullName evidence="7">Ankyrin repeat protein</fullName>
    </recommendedName>
</protein>
<dbReference type="PANTHER" id="PTHR24198:SF193">
    <property type="match status" value="1"/>
</dbReference>
<dbReference type="EMBL" id="CAWUOM010000085">
    <property type="protein sequence ID" value="CAK7271245.1"/>
    <property type="molecule type" value="Genomic_DNA"/>
</dbReference>
<dbReference type="Pfam" id="PF00023">
    <property type="entry name" value="Ank"/>
    <property type="match status" value="2"/>
</dbReference>
<dbReference type="Proteomes" id="UP001642501">
    <property type="component" value="Unassembled WGS sequence"/>
</dbReference>
<dbReference type="SMART" id="SM00248">
    <property type="entry name" value="ANK"/>
    <property type="match status" value="11"/>
</dbReference>
<accession>A0ABP0DSG7</accession>
<gene>
    <name evidence="5" type="ORF">SEPCBS57363_004518</name>
</gene>
<comment type="caution">
    <text evidence="5">The sequence shown here is derived from an EMBL/GenBank/DDBJ whole genome shotgun (WGS) entry which is preliminary data.</text>
</comment>
<keyword evidence="1" id="KW-0677">Repeat</keyword>
<reference evidence="5 6" key="1">
    <citation type="submission" date="2024-01" db="EMBL/GenBank/DDBJ databases">
        <authorList>
            <person name="Allen C."/>
            <person name="Tagirdzhanova G."/>
        </authorList>
    </citation>
    <scope>NUCLEOTIDE SEQUENCE [LARGE SCALE GENOMIC DNA]</scope>
    <source>
        <strain evidence="5 6">CBS 573.63</strain>
    </source>
</reference>
<keyword evidence="6" id="KW-1185">Reference proteome</keyword>
<feature type="repeat" description="ANK" evidence="3">
    <location>
        <begin position="710"/>
        <end position="742"/>
    </location>
</feature>
<dbReference type="SUPFAM" id="SSF48403">
    <property type="entry name" value="Ankyrin repeat"/>
    <property type="match status" value="2"/>
</dbReference>
<proteinExistence type="predicted"/>
<dbReference type="PANTHER" id="PTHR24198">
    <property type="entry name" value="ANKYRIN REPEAT AND PROTEIN KINASE DOMAIN-CONTAINING PROTEIN"/>
    <property type="match status" value="1"/>
</dbReference>
<feature type="region of interest" description="Disordered" evidence="4">
    <location>
        <begin position="1"/>
        <end position="37"/>
    </location>
</feature>
<dbReference type="PROSITE" id="PS50088">
    <property type="entry name" value="ANK_REPEAT"/>
    <property type="match status" value="6"/>
</dbReference>
<dbReference type="PROSITE" id="PS50297">
    <property type="entry name" value="ANK_REP_REGION"/>
    <property type="match status" value="5"/>
</dbReference>
<sequence length="961" mass="104593">MAGLAKGQPQVHPNATLSGIPERLRPPAVATSRNPSSGLGLPVALPHAAQSLKNDKYLHLKLDEFIDQLGRIIKSICGLFQLQENAWGSLRLLYNSVFVLHKLYERLWNMLQNLSQIESVAKEINVYEPETPDKMHDTEDLNDLKNFSSYSSVQPRDKPAAWQSLTPAVWSSRVLPGIEQQLTELRTHVGELEPACRSVILGRQSKLTLDLTVAPKRWNEAYITNIVQTFKVHQLHLEMHMMSCKYVHMVSTKSLYASQQADYRIYRDKICFEAALNPLTDRAPALTAFLRGMDIATAAKWRREKVKKMLRKQKATHSSGEGKEHSAKTESPLGKSQNAPDDLKEKDMHHDKTHALDTNEILAATIDRKDYLTAITMLMSDLPLNEMLEDGTFLLSHAIMDDNLALVSILVMCGADPDVRHRNGSNLLHCASFFNSVSSTMLLLELGVDVDARDGNGLTPLHLACREHHISIMLQLLTHGADPNICDCQGRTPLAYALLLQNRVTFTRSMISVLLTYGARATGRGLSLQPLFEFILCCNTEKMCAFLKKFPSMADSEMPVATHGGQGNANTAHIRPLYAAIMIGNGFALDRLLHLGADVNHRTMVNGRNMTYLSQAVLTCSLPFVSRLLLQNSDPNLADNQGITALLLASSFQRGNLELVKLLLRHGADPLAATYDRHCQPLHAAVHAGRADNCDLLLKGGALIDQPMRTGITPLMLAASCNNTNMARFLISRGADAHFATPIYGETAMHWASMAGSLIVAATLLGVGLSVNAKVPFPRIKQPTPSETTDGATSRSGREGASAATSQEHNVGSSVVSNASVVEANPAACGYAPIHAAASHGRTEIVRWLLANGADPGARIGRKAASQCLGRDRTFGKEKIGAPSEIVLGDPVTNASNSDSNEDEINDFDPGKTAAEIARNFGHDETAAVIEDAILAASPAIRKHLVRPLPPPNTSAPSSSS</sequence>
<evidence type="ECO:0000256" key="4">
    <source>
        <dbReference type="SAM" id="MobiDB-lite"/>
    </source>
</evidence>
<feature type="compositionally biased region" description="Polar residues" evidence="4">
    <location>
        <begin position="783"/>
        <end position="795"/>
    </location>
</feature>
<evidence type="ECO:0008006" key="7">
    <source>
        <dbReference type="Google" id="ProtNLM"/>
    </source>
</evidence>
<feature type="region of interest" description="Disordered" evidence="4">
    <location>
        <begin position="777"/>
        <end position="812"/>
    </location>
</feature>
<feature type="compositionally biased region" description="Basic and acidic residues" evidence="4">
    <location>
        <begin position="341"/>
        <end position="350"/>
    </location>
</feature>
<feature type="repeat" description="ANK" evidence="3">
    <location>
        <begin position="641"/>
        <end position="675"/>
    </location>
</feature>
<feature type="repeat" description="ANK" evidence="3">
    <location>
        <begin position="456"/>
        <end position="488"/>
    </location>
</feature>
<evidence type="ECO:0000256" key="1">
    <source>
        <dbReference type="ARBA" id="ARBA00022737"/>
    </source>
</evidence>
<dbReference type="Pfam" id="PF12796">
    <property type="entry name" value="Ank_2"/>
    <property type="match status" value="2"/>
</dbReference>
<evidence type="ECO:0000313" key="6">
    <source>
        <dbReference type="Proteomes" id="UP001642501"/>
    </source>
</evidence>
<dbReference type="InterPro" id="IPR002110">
    <property type="entry name" value="Ankyrin_rpt"/>
</dbReference>
<dbReference type="PRINTS" id="PR01415">
    <property type="entry name" value="ANKYRIN"/>
</dbReference>
<feature type="repeat" description="ANK" evidence="3">
    <location>
        <begin position="423"/>
        <end position="455"/>
    </location>
</feature>